<evidence type="ECO:0000313" key="3">
    <source>
        <dbReference type="RefSeq" id="XP_051858540.1"/>
    </source>
</evidence>
<name>A0A9C6SS90_DROAB</name>
<reference evidence="3" key="1">
    <citation type="submission" date="2025-08" db="UniProtKB">
        <authorList>
            <consortium name="RefSeq"/>
        </authorList>
    </citation>
    <scope>IDENTIFICATION</scope>
    <source>
        <strain evidence="3">15112-1751.03</strain>
        <tissue evidence="3">Whole Adult</tissue>
    </source>
</reference>
<feature type="region of interest" description="Disordered" evidence="1">
    <location>
        <begin position="690"/>
        <end position="749"/>
    </location>
</feature>
<dbReference type="Proteomes" id="UP000515160">
    <property type="component" value="Chromosome 2L"/>
</dbReference>
<proteinExistence type="predicted"/>
<sequence length="885" mass="98774">MHTQKESHCLAKSLHQRESYSLAKSPHQKLDWSQISPYDVIQMKNCKLFKFRKSEMYPSIRPPVSQCDPDETAAWLSASMEANGLGGFDPKLLKKSVSADVLNSHLNRTQEQLYKTEGKPHMVLDWSKITPCDLMRLQNCKAFDFKKRERYPSIKPPVSLCDPEWTAEWLANAVEDQGCRGLFNMENDDVVEIWKQSPQKETLGFYGVGSDIQTPEAVQYNQVVSKCLRKVRSSKLKNRNNVSNIYTFSQKPPKAKASRNLILNRCLLESKLAEMPKVQQNLHPSTALKWLHCPNSTYNPFEKTQHGFKPVCQGKFAARRKQVYCNLKYEIPEKRCTEFEWMKYGQDPNLNDEKFKKEMELLERVLDNEPKSYDELYSQLVSCFEKEYNRDPLSESYYKCCQQYLKNKEQFGFSAGDGASGGALGEGLGGGYGDERDQLGGDKANAVKSAKNVGVDFGHFGLALSSSGIFREGGAQAEEFGTGDAGLGGPISSKGLGPGGASSKALEIGGASSKALELKATSSKALEVGGASSKTLGLGGTNSGNLRAGGAKSEGFGAAGSSRVEVKKKRGKSNSRVPVKGDSSSKMGAADYGDIKKKKKGEAKAEKAAGVKKNGVNHVGNVLGKVSKSKKESIKKTNVETKTKATTSLNDLDIIEHRFLTEDRESSDPLVLHKSLGKLNAFSSDFPRGSLSSSLFWKKPSSDTGDEKRKAKRRKTKDTSVKGGSRRGGVLKGKSIEKRGKGKHQKEVSCEEPLLEQKAKNPNEDCPCEICESLYQRESDAPFIVQMLREQKQRQLIECHQRLCRQANELWQPPNYLAPQHKCDDIECEEYFNLNPKIAQLFDRLNALKDLQKLLCPKHDDDKYQVFFKVQNLKDRLCWRLNQLL</sequence>
<feature type="compositionally biased region" description="Basic and acidic residues" evidence="1">
    <location>
        <begin position="734"/>
        <end position="749"/>
    </location>
</feature>
<organism evidence="2 3">
    <name type="scientific">Drosophila albomicans</name>
    <name type="common">Fruit fly</name>
    <dbReference type="NCBI Taxonomy" id="7291"/>
    <lineage>
        <taxon>Eukaryota</taxon>
        <taxon>Metazoa</taxon>
        <taxon>Ecdysozoa</taxon>
        <taxon>Arthropoda</taxon>
        <taxon>Hexapoda</taxon>
        <taxon>Insecta</taxon>
        <taxon>Pterygota</taxon>
        <taxon>Neoptera</taxon>
        <taxon>Endopterygota</taxon>
        <taxon>Diptera</taxon>
        <taxon>Brachycera</taxon>
        <taxon>Muscomorpha</taxon>
        <taxon>Ephydroidea</taxon>
        <taxon>Drosophilidae</taxon>
        <taxon>Drosophila</taxon>
    </lineage>
</organism>
<evidence type="ECO:0000313" key="2">
    <source>
        <dbReference type="Proteomes" id="UP000515160"/>
    </source>
</evidence>
<evidence type="ECO:0000256" key="1">
    <source>
        <dbReference type="SAM" id="MobiDB-lite"/>
    </source>
</evidence>
<dbReference type="AlphaFoldDB" id="A0A9C6SS90"/>
<keyword evidence="2" id="KW-1185">Reference proteome</keyword>
<gene>
    <name evidence="3" type="primary">LOC127565184</name>
</gene>
<accession>A0A9C6SS90</accession>
<feature type="region of interest" description="Disordered" evidence="1">
    <location>
        <begin position="481"/>
        <end position="504"/>
    </location>
</feature>
<feature type="region of interest" description="Disordered" evidence="1">
    <location>
        <begin position="531"/>
        <end position="593"/>
    </location>
</feature>
<dbReference type="GeneID" id="127565184"/>
<protein>
    <submittedName>
        <fullName evidence="3">Uncharacterized protein LOC127565184</fullName>
    </submittedName>
</protein>
<dbReference type="RefSeq" id="XP_051858540.1">
    <property type="nucleotide sequence ID" value="XM_052002580.1"/>
</dbReference>
<dbReference type="OrthoDB" id="7871858at2759"/>